<organism evidence="13 14">
    <name type="scientific">Felis catus</name>
    <name type="common">Cat</name>
    <name type="synonym">Felis silvestris catus</name>
    <dbReference type="NCBI Taxonomy" id="9685"/>
    <lineage>
        <taxon>Eukaryota</taxon>
        <taxon>Metazoa</taxon>
        <taxon>Chordata</taxon>
        <taxon>Craniata</taxon>
        <taxon>Vertebrata</taxon>
        <taxon>Euteleostomi</taxon>
        <taxon>Mammalia</taxon>
        <taxon>Eutheria</taxon>
        <taxon>Laurasiatheria</taxon>
        <taxon>Carnivora</taxon>
        <taxon>Feliformia</taxon>
        <taxon>Felidae</taxon>
        <taxon>Felinae</taxon>
        <taxon>Felis</taxon>
    </lineage>
</organism>
<evidence type="ECO:0000256" key="4">
    <source>
        <dbReference type="ARBA" id="ARBA00022723"/>
    </source>
</evidence>
<evidence type="ECO:0000256" key="7">
    <source>
        <dbReference type="ARBA" id="ARBA00023004"/>
    </source>
</evidence>
<dbReference type="PANTHER" id="PTHR13680:SF33">
    <property type="entry name" value="CDGSH IRON-SULFUR DOMAIN-CONTAINING PROTEIN 2"/>
    <property type="match status" value="1"/>
</dbReference>
<evidence type="ECO:0000259" key="12">
    <source>
        <dbReference type="SMART" id="SM00704"/>
    </source>
</evidence>
<keyword evidence="5 11" id="KW-0256">Endoplasmic reticulum</keyword>
<keyword evidence="9 11" id="KW-0411">Iron-sulfur</keyword>
<reference evidence="13" key="3">
    <citation type="submission" date="2025-09" db="UniProtKB">
        <authorList>
            <consortium name="Ensembl"/>
        </authorList>
    </citation>
    <scope>IDENTIFICATION</scope>
    <source>
        <strain evidence="13">breed Abyssinian</strain>
    </source>
</reference>
<dbReference type="InterPro" id="IPR018967">
    <property type="entry name" value="FeS-contain_CDGSH-typ"/>
</dbReference>
<evidence type="ECO:0000256" key="11">
    <source>
        <dbReference type="RuleBase" id="RU369084"/>
    </source>
</evidence>
<dbReference type="GeneTree" id="ENSGT00940000156660"/>
<evidence type="ECO:0000313" key="13">
    <source>
        <dbReference type="Ensembl" id="ENSFCTP00005053063.1"/>
    </source>
</evidence>
<dbReference type="InterPro" id="IPR019610">
    <property type="entry name" value="FeS-contain_mitoNEET_N"/>
</dbReference>
<reference evidence="13" key="2">
    <citation type="submission" date="2025-08" db="UniProtKB">
        <authorList>
            <consortium name="Ensembl"/>
        </authorList>
    </citation>
    <scope>IDENTIFICATION</scope>
    <source>
        <strain evidence="13">breed Abyssinian</strain>
    </source>
</reference>
<evidence type="ECO:0000256" key="9">
    <source>
        <dbReference type="ARBA" id="ARBA00023014"/>
    </source>
</evidence>
<dbReference type="Gene3D" id="3.40.5.90">
    <property type="entry name" value="CDGSH iron-sulfur domain, mitoNEET-type"/>
    <property type="match status" value="1"/>
</dbReference>
<evidence type="ECO:0000256" key="8">
    <source>
        <dbReference type="ARBA" id="ARBA00023006"/>
    </source>
</evidence>
<name>A0ABI8A1H2_FELCA</name>
<keyword evidence="3 11" id="KW-0001">2Fe-2S</keyword>
<keyword evidence="4 11" id="KW-0479">Metal-binding</keyword>
<keyword evidence="10 11" id="KW-0472">Membrane</keyword>
<feature type="domain" description="Iron-binding zinc finger CDGSH type" evidence="12">
    <location>
        <begin position="98"/>
        <end position="137"/>
    </location>
</feature>
<accession>A0ABI8A1H2</accession>
<evidence type="ECO:0000256" key="5">
    <source>
        <dbReference type="ARBA" id="ARBA00022824"/>
    </source>
</evidence>
<evidence type="ECO:0000256" key="6">
    <source>
        <dbReference type="ARBA" id="ARBA00022989"/>
    </source>
</evidence>
<comment type="function">
    <text evidence="11">Regulator of autophagy that contributes to antagonize BECN1-mediated cellular autophagy at the endoplasmic reticulum. Participates in the interaction of BCL2 with BECN1 and is required for BCL2-mediated depression of endoplasmic reticulum Ca(2+) stores during autophagy.</text>
</comment>
<evidence type="ECO:0000256" key="3">
    <source>
        <dbReference type="ARBA" id="ARBA00022714"/>
    </source>
</evidence>
<dbReference type="Pfam" id="PF10660">
    <property type="entry name" value="MitoNEET_N"/>
    <property type="match status" value="1"/>
</dbReference>
<keyword evidence="8" id="KW-0072">Autophagy</keyword>
<proteinExistence type="inferred from homology"/>
<feature type="transmembrane region" description="Helical" evidence="11">
    <location>
        <begin position="58"/>
        <end position="77"/>
    </location>
</feature>
<evidence type="ECO:0000256" key="2">
    <source>
        <dbReference type="ARBA" id="ARBA00022692"/>
    </source>
</evidence>
<dbReference type="Ensembl" id="ENSFCTT00005075477.1">
    <property type="protein sequence ID" value="ENSFCTP00005053063.1"/>
    <property type="gene ID" value="ENSFCTG00005026646.1"/>
</dbReference>
<comment type="subcellular location">
    <subcellularLocation>
        <location evidence="11">Endoplasmic reticulum membrane</location>
        <topology evidence="11">Single-pass membrane protein</topology>
    </subcellularLocation>
    <subcellularLocation>
        <location evidence="11">Mitochondrion outer membrane</location>
        <topology evidence="11">Single-pass membrane protein</topology>
    </subcellularLocation>
</comment>
<dbReference type="Proteomes" id="UP000823872">
    <property type="component" value="Chromosome B1"/>
</dbReference>
<keyword evidence="7 11" id="KW-0408">Iron</keyword>
<evidence type="ECO:0000256" key="1">
    <source>
        <dbReference type="ARBA" id="ARBA00008624"/>
    </source>
</evidence>
<dbReference type="InterPro" id="IPR045131">
    <property type="entry name" value="CISD1/2"/>
</dbReference>
<keyword evidence="2 11" id="KW-0812">Transmembrane</keyword>
<comment type="similarity">
    <text evidence="1 11">Belongs to the CISD protein family. CISD2 subfamily.</text>
</comment>
<evidence type="ECO:0000313" key="14">
    <source>
        <dbReference type="Proteomes" id="UP000823872"/>
    </source>
</evidence>
<comment type="cofactor">
    <cofactor evidence="11">
        <name>[2Fe-2S] cluster</name>
        <dbReference type="ChEBI" id="CHEBI:190135"/>
    </cofactor>
    <text evidence="11">Binds 1 [2Fe-2S] cluster.</text>
</comment>
<sequence length="152" mass="16850">GERWRSRRGARVIPPVGSWGLPSFRPCPGGSAVFFCDGGPGFCRGGAEFVAVSEWLRLLPFLGVLALLGYLAVRPFLPKKKQQKDSLINLKIQKENPKVVNEINIEDLCLTKAAYCRCWRSKTFPACDGSHNKHNELTGDNVGPLILKKKEV</sequence>
<comment type="subunit">
    <text evidence="11">Homodimer.</text>
</comment>
<evidence type="ECO:0000256" key="10">
    <source>
        <dbReference type="ARBA" id="ARBA00023136"/>
    </source>
</evidence>
<dbReference type="InterPro" id="IPR042216">
    <property type="entry name" value="MitoNEET_CISD"/>
</dbReference>
<dbReference type="SMART" id="SM00704">
    <property type="entry name" value="ZnF_CDGSH"/>
    <property type="match status" value="1"/>
</dbReference>
<dbReference type="Pfam" id="PF09360">
    <property type="entry name" value="zf-CDGSH"/>
    <property type="match status" value="1"/>
</dbReference>
<dbReference type="PANTHER" id="PTHR13680">
    <property type="entry name" value="CDGSH IRON-SULFUR DOMAIN-CONTAINING PROTEIN 1"/>
    <property type="match status" value="1"/>
</dbReference>
<reference evidence="13 14" key="1">
    <citation type="submission" date="2021-02" db="EMBL/GenBank/DDBJ databases">
        <title>Safari Cat Assemblies.</title>
        <authorList>
            <person name="Bredemeyer K.R."/>
            <person name="Murphy W.J."/>
        </authorList>
    </citation>
    <scope>NUCLEOTIDE SEQUENCE [LARGE SCALE GENOMIC DNA]</scope>
</reference>
<keyword evidence="6 11" id="KW-1133">Transmembrane helix</keyword>
<keyword evidence="14" id="KW-1185">Reference proteome</keyword>
<protein>
    <recommendedName>
        <fullName evidence="11">CDGSH iron-sulfur domain-containing protein 2</fullName>
    </recommendedName>
</protein>